<reference evidence="1 2" key="1">
    <citation type="journal article" date="2021" name="Elife">
        <title>Chloroplast acquisition without the gene transfer in kleptoplastic sea slugs, Plakobranchus ocellatus.</title>
        <authorList>
            <person name="Maeda T."/>
            <person name="Takahashi S."/>
            <person name="Yoshida T."/>
            <person name="Shimamura S."/>
            <person name="Takaki Y."/>
            <person name="Nagai Y."/>
            <person name="Toyoda A."/>
            <person name="Suzuki Y."/>
            <person name="Arimoto A."/>
            <person name="Ishii H."/>
            <person name="Satoh N."/>
            <person name="Nishiyama T."/>
            <person name="Hasebe M."/>
            <person name="Maruyama T."/>
            <person name="Minagawa J."/>
            <person name="Obokata J."/>
            <person name="Shigenobu S."/>
        </authorList>
    </citation>
    <scope>NUCLEOTIDE SEQUENCE [LARGE SCALE GENOMIC DNA]</scope>
</reference>
<evidence type="ECO:0000313" key="1">
    <source>
        <dbReference type="EMBL" id="GFO40083.1"/>
    </source>
</evidence>
<name>A0AAV4D7D0_9GAST</name>
<dbReference type="Proteomes" id="UP000735302">
    <property type="component" value="Unassembled WGS sequence"/>
</dbReference>
<keyword evidence="2" id="KW-1185">Reference proteome</keyword>
<organism evidence="1 2">
    <name type="scientific">Plakobranchus ocellatus</name>
    <dbReference type="NCBI Taxonomy" id="259542"/>
    <lineage>
        <taxon>Eukaryota</taxon>
        <taxon>Metazoa</taxon>
        <taxon>Spiralia</taxon>
        <taxon>Lophotrochozoa</taxon>
        <taxon>Mollusca</taxon>
        <taxon>Gastropoda</taxon>
        <taxon>Heterobranchia</taxon>
        <taxon>Euthyneura</taxon>
        <taxon>Panpulmonata</taxon>
        <taxon>Sacoglossa</taxon>
        <taxon>Placobranchoidea</taxon>
        <taxon>Plakobranchidae</taxon>
        <taxon>Plakobranchus</taxon>
    </lineage>
</organism>
<proteinExistence type="predicted"/>
<protein>
    <submittedName>
        <fullName evidence="1">Uncharacterized protein</fullName>
    </submittedName>
</protein>
<evidence type="ECO:0000313" key="2">
    <source>
        <dbReference type="Proteomes" id="UP000735302"/>
    </source>
</evidence>
<sequence length="99" mass="10990">MITFSISTFGKWFIPESQKLKSEESRVIFMDEKLNHWLQSHAWGVSGTVTCESVLRSAGTLLSRVLAPPPAPWPDGRPGSLRSSCCGLAIYRQSNRSHA</sequence>
<comment type="caution">
    <text evidence="1">The sequence shown here is derived from an EMBL/GenBank/DDBJ whole genome shotgun (WGS) entry which is preliminary data.</text>
</comment>
<gene>
    <name evidence="1" type="ORF">PoB_006658800</name>
</gene>
<accession>A0AAV4D7D0</accession>
<dbReference type="AlphaFoldDB" id="A0AAV4D7D0"/>
<dbReference type="EMBL" id="BLXT01007574">
    <property type="protein sequence ID" value="GFO40083.1"/>
    <property type="molecule type" value="Genomic_DNA"/>
</dbReference>